<comment type="caution">
    <text evidence="2">The sequence shown here is derived from an EMBL/GenBank/DDBJ whole genome shotgun (WGS) entry which is preliminary data.</text>
</comment>
<evidence type="ECO:0000313" key="3">
    <source>
        <dbReference type="Proteomes" id="UP000051439"/>
    </source>
</evidence>
<dbReference type="Proteomes" id="UP000051439">
    <property type="component" value="Unassembled WGS sequence"/>
</dbReference>
<dbReference type="InterPro" id="IPR014330">
    <property type="entry name" value="RNA-bd_S4-rel_YaaA"/>
</dbReference>
<organism evidence="2 3">
    <name type="scientific">Lentilactobacillus kisonensis DSM 19906 = JCM 15041</name>
    <dbReference type="NCBI Taxonomy" id="1423766"/>
    <lineage>
        <taxon>Bacteria</taxon>
        <taxon>Bacillati</taxon>
        <taxon>Bacillota</taxon>
        <taxon>Bacilli</taxon>
        <taxon>Lactobacillales</taxon>
        <taxon>Lactobacillaceae</taxon>
        <taxon>Lentilactobacillus</taxon>
    </lineage>
</organism>
<gene>
    <name evidence="2" type="ORF">FC98_GL000993</name>
</gene>
<protein>
    <submittedName>
        <fullName evidence="2">S4 domain protein YaaA</fullName>
    </submittedName>
</protein>
<dbReference type="PATRIC" id="fig|1423766.4.peg.1018"/>
<dbReference type="EMBL" id="AZEB01000019">
    <property type="protein sequence ID" value="KRL20948.1"/>
    <property type="molecule type" value="Genomic_DNA"/>
</dbReference>
<dbReference type="AlphaFoldDB" id="A0A0R1NRP7"/>
<proteinExistence type="predicted"/>
<keyword evidence="3" id="KW-1185">Reference proteome</keyword>
<dbReference type="InterPro" id="IPR036986">
    <property type="entry name" value="S4_RNA-bd_sf"/>
</dbReference>
<evidence type="ECO:0000313" key="2">
    <source>
        <dbReference type="EMBL" id="KRL20948.1"/>
    </source>
</evidence>
<name>A0A0R1NRP7_9LACO</name>
<dbReference type="PROSITE" id="PS50889">
    <property type="entry name" value="S4"/>
    <property type="match status" value="1"/>
</dbReference>
<dbReference type="Pfam" id="PF13275">
    <property type="entry name" value="S4_2"/>
    <property type="match status" value="1"/>
</dbReference>
<dbReference type="GO" id="GO:0003723">
    <property type="term" value="F:RNA binding"/>
    <property type="evidence" value="ECO:0007669"/>
    <property type="project" value="UniProtKB-KW"/>
</dbReference>
<sequence>MGEIVKKEILIDGPYITLGQLLKEEAIISSGGQAKWFLKENAVNVNDEPDDRRGRKLYDGDHVEVPDVGLFFIHLKQESE</sequence>
<keyword evidence="1" id="KW-0694">RNA-binding</keyword>
<evidence type="ECO:0000256" key="1">
    <source>
        <dbReference type="PROSITE-ProRule" id="PRU00182"/>
    </source>
</evidence>
<reference evidence="2 3" key="1">
    <citation type="journal article" date="2015" name="Genome Announc.">
        <title>Expanding the biotechnology potential of lactobacilli through comparative genomics of 213 strains and associated genera.</title>
        <authorList>
            <person name="Sun Z."/>
            <person name="Harris H.M."/>
            <person name="McCann A."/>
            <person name="Guo C."/>
            <person name="Argimon S."/>
            <person name="Zhang W."/>
            <person name="Yang X."/>
            <person name="Jeffery I.B."/>
            <person name="Cooney J.C."/>
            <person name="Kagawa T.F."/>
            <person name="Liu W."/>
            <person name="Song Y."/>
            <person name="Salvetti E."/>
            <person name="Wrobel A."/>
            <person name="Rasinkangas P."/>
            <person name="Parkhill J."/>
            <person name="Rea M.C."/>
            <person name="O'Sullivan O."/>
            <person name="Ritari J."/>
            <person name="Douillard F.P."/>
            <person name="Paul Ross R."/>
            <person name="Yang R."/>
            <person name="Briner A.E."/>
            <person name="Felis G.E."/>
            <person name="de Vos W.M."/>
            <person name="Barrangou R."/>
            <person name="Klaenhammer T.R."/>
            <person name="Caufield P.W."/>
            <person name="Cui Y."/>
            <person name="Zhang H."/>
            <person name="O'Toole P.W."/>
        </authorList>
    </citation>
    <scope>NUCLEOTIDE SEQUENCE [LARGE SCALE GENOMIC DNA]</scope>
    <source>
        <strain evidence="2 3">DSM 19906</strain>
    </source>
</reference>
<dbReference type="Gene3D" id="3.10.290.10">
    <property type="entry name" value="RNA-binding S4 domain"/>
    <property type="match status" value="1"/>
</dbReference>
<dbReference type="NCBIfam" id="TIGR02988">
    <property type="entry name" value="YaaA_near_RecF"/>
    <property type="match status" value="1"/>
</dbReference>
<accession>A0A0R1NRP7</accession>
<dbReference type="SUPFAM" id="SSF55174">
    <property type="entry name" value="Alpha-L RNA-binding motif"/>
    <property type="match status" value="1"/>
</dbReference>